<comment type="caution">
    <text evidence="8">The sequence shown here is derived from an EMBL/GenBank/DDBJ whole genome shotgun (WGS) entry which is preliminary data.</text>
</comment>
<dbReference type="AlphaFoldDB" id="A0A4Q0ZFC1"/>
<dbReference type="RefSeq" id="WP_128987011.1">
    <property type="nucleotide sequence ID" value="NZ_PDJZ01000010.1"/>
</dbReference>
<evidence type="ECO:0000256" key="7">
    <source>
        <dbReference type="SAM" id="Phobius"/>
    </source>
</evidence>
<dbReference type="PANTHER" id="PTHR34184:SF4">
    <property type="entry name" value="UPF0718 PROTEIN YCGR"/>
    <property type="match status" value="1"/>
</dbReference>
<evidence type="ECO:0008006" key="10">
    <source>
        <dbReference type="Google" id="ProtNLM"/>
    </source>
</evidence>
<feature type="transmembrane region" description="Helical" evidence="7">
    <location>
        <begin position="98"/>
        <end position="123"/>
    </location>
</feature>
<dbReference type="Proteomes" id="UP000290870">
    <property type="component" value="Unassembled WGS sequence"/>
</dbReference>
<feature type="transmembrane region" description="Helical" evidence="7">
    <location>
        <begin position="317"/>
        <end position="335"/>
    </location>
</feature>
<comment type="similarity">
    <text evidence="2">Belongs to the UPF0718 family.</text>
</comment>
<evidence type="ECO:0000256" key="3">
    <source>
        <dbReference type="ARBA" id="ARBA00022475"/>
    </source>
</evidence>
<evidence type="ECO:0000256" key="1">
    <source>
        <dbReference type="ARBA" id="ARBA00004651"/>
    </source>
</evidence>
<proteinExistence type="inferred from homology"/>
<evidence type="ECO:0000313" key="8">
    <source>
        <dbReference type="EMBL" id="RXJ83571.1"/>
    </source>
</evidence>
<dbReference type="EMBL" id="PDJZ01000010">
    <property type="protein sequence ID" value="RXJ83571.1"/>
    <property type="molecule type" value="Genomic_DNA"/>
</dbReference>
<dbReference type="InterPro" id="IPR005524">
    <property type="entry name" value="DUF318"/>
</dbReference>
<name>A0A4Q0ZFC1_9BACT</name>
<feature type="transmembrane region" description="Helical" evidence="7">
    <location>
        <begin position="211"/>
        <end position="236"/>
    </location>
</feature>
<feature type="transmembrane region" description="Helical" evidence="7">
    <location>
        <begin position="276"/>
        <end position="297"/>
    </location>
</feature>
<keyword evidence="3" id="KW-1003">Cell membrane</keyword>
<feature type="transmembrane region" description="Helical" evidence="7">
    <location>
        <begin position="248"/>
        <end position="267"/>
    </location>
</feature>
<evidence type="ECO:0000256" key="6">
    <source>
        <dbReference type="ARBA" id="ARBA00023136"/>
    </source>
</evidence>
<keyword evidence="6 7" id="KW-0472">Membrane</keyword>
<evidence type="ECO:0000313" key="9">
    <source>
        <dbReference type="Proteomes" id="UP000290870"/>
    </source>
</evidence>
<feature type="transmembrane region" description="Helical" evidence="7">
    <location>
        <begin position="12"/>
        <end position="36"/>
    </location>
</feature>
<dbReference type="PANTHER" id="PTHR34184">
    <property type="entry name" value="UPF0718 PROTEIN YCGR"/>
    <property type="match status" value="1"/>
</dbReference>
<sequence>MEFILNFLQSFWELSVMIGLYVLIGLIFVGIIHLYISEDWIKKHLGEDNKYSALKGALYGIPLPLCSCGVIPLATSLRQKGASKKAVTSFYITTPMTGIDSIIATYGVFGLPMAIIRVISSFISGVVAGSFVKESYDDIQEEEKKSCCSSSCCGSSSNEVVKESQFKKAYDYAMNEVFSDLAKPMFYGLILATLFLLLIPNNGVEFLNDNLFIAYALVFLVALPLYVCSISAIPIALSMLAVGVSPGVAFIFLAAAPATNIITAGIIKKILGNDVLIIYLISIIVVTFSFALMIDFAFPKEWFVYTLDSLESESKSILDIGGAIIFLVTMFYFVGKQWIKTISSKKN</sequence>
<feature type="transmembrane region" description="Helical" evidence="7">
    <location>
        <begin position="181"/>
        <end position="199"/>
    </location>
</feature>
<evidence type="ECO:0000256" key="2">
    <source>
        <dbReference type="ARBA" id="ARBA00006386"/>
    </source>
</evidence>
<dbReference type="InterPro" id="IPR052923">
    <property type="entry name" value="UPF0718"/>
</dbReference>
<dbReference type="OrthoDB" id="9770315at2"/>
<dbReference type="Pfam" id="PF03773">
    <property type="entry name" value="ArsP_1"/>
    <property type="match status" value="1"/>
</dbReference>
<organism evidence="8 9">
    <name type="scientific">Arcobacter cloacae</name>
    <dbReference type="NCBI Taxonomy" id="1054034"/>
    <lineage>
        <taxon>Bacteria</taxon>
        <taxon>Pseudomonadati</taxon>
        <taxon>Campylobacterota</taxon>
        <taxon>Epsilonproteobacteria</taxon>
        <taxon>Campylobacterales</taxon>
        <taxon>Arcobacteraceae</taxon>
        <taxon>Arcobacter</taxon>
    </lineage>
</organism>
<keyword evidence="5 7" id="KW-1133">Transmembrane helix</keyword>
<comment type="subcellular location">
    <subcellularLocation>
        <location evidence="1">Cell membrane</location>
        <topology evidence="1">Multi-pass membrane protein</topology>
    </subcellularLocation>
</comment>
<protein>
    <recommendedName>
        <fullName evidence="10">Permease</fullName>
    </recommendedName>
</protein>
<evidence type="ECO:0000256" key="4">
    <source>
        <dbReference type="ARBA" id="ARBA00022692"/>
    </source>
</evidence>
<evidence type="ECO:0000256" key="5">
    <source>
        <dbReference type="ARBA" id="ARBA00022989"/>
    </source>
</evidence>
<gene>
    <name evidence="8" type="ORF">CRU90_09280</name>
</gene>
<accession>A0A4Q0ZFC1</accession>
<keyword evidence="4 7" id="KW-0812">Transmembrane</keyword>
<dbReference type="GO" id="GO:0005886">
    <property type="term" value="C:plasma membrane"/>
    <property type="evidence" value="ECO:0007669"/>
    <property type="project" value="UniProtKB-SubCell"/>
</dbReference>
<reference evidence="8 9" key="1">
    <citation type="submission" date="2017-10" db="EMBL/GenBank/DDBJ databases">
        <title>Genomics of the genus Arcobacter.</title>
        <authorList>
            <person name="Perez-Cataluna A."/>
            <person name="Figueras M.J."/>
        </authorList>
    </citation>
    <scope>NUCLEOTIDE SEQUENCE [LARGE SCALE GENOMIC DNA]</scope>
    <source>
        <strain evidence="8 9">F26</strain>
    </source>
</reference>